<evidence type="ECO:0000313" key="1">
    <source>
        <dbReference type="EMBL" id="KAJ4705712.1"/>
    </source>
</evidence>
<name>A0ACC1X2X8_MELAZ</name>
<reference evidence="1 2" key="1">
    <citation type="journal article" date="2023" name="Science">
        <title>Complex scaffold remodeling in plant triterpene biosynthesis.</title>
        <authorList>
            <person name="De La Pena R."/>
            <person name="Hodgson H."/>
            <person name="Liu J.C."/>
            <person name="Stephenson M.J."/>
            <person name="Martin A.C."/>
            <person name="Owen C."/>
            <person name="Harkess A."/>
            <person name="Leebens-Mack J."/>
            <person name="Jimenez L.E."/>
            <person name="Osbourn A."/>
            <person name="Sattely E.S."/>
        </authorList>
    </citation>
    <scope>NUCLEOTIDE SEQUENCE [LARGE SCALE GENOMIC DNA]</scope>
    <source>
        <strain evidence="2">cv. JPN11</strain>
        <tissue evidence="1">Leaf</tissue>
    </source>
</reference>
<protein>
    <submittedName>
        <fullName evidence="1">DUF724 domain-containing protein</fullName>
    </submittedName>
</protein>
<sequence length="615" mass="68393">MACSSNNTSDSSAFSKGALVEVSSDADGFRGVWYEARILKKNGRKAFLIEYLTLLSEDGSEPLVEKVNSAFVRPLPPVENDLYVFDVNDVVDAFCLDGWWVGVVAKVLNFVSNTENYLVLFDNPPDLLELKRSDLRTHWDWLDGKWVRPKKKQVLNCAERKQLLICSHGCADNPEEAIAFENSCSVEENALLIANCSTKVQMEQSTPSTENSALCAVTSTGKEMKQASPAVDASLISHPFKKLKGGSADAALFLKACPLRSVPSELALSSSATSSLKITKSSKQQVVQKEVRNVSQKKRKREMLPKSLVKGKEWSTAGGSVDEMVVKDCEIIDVELLKDTRELTGSGNVSTETAAELSDTGCMASVDKPISISFDGLCLPTVVVDSRFINSVNVNQGNETDGRLVQFSKQHGIKESTSNTTPKENLSLPFVKHSSVLKVIESMEVFQKMPQRPHFHLLDQSKKMYLEGLAIGYMITFANVVEQTSKLQVDDPRSTFNSIFEALLDLESHGFDVRAVCRRLTELQAIKERQELFQEQLKDCESQILEKTDEQTKIMVEFDDIVKQIKVLEERKTKLISVKEKNESGIAKLKSKVNVVNEDIQNARLDFESVAVSPW</sequence>
<evidence type="ECO:0000313" key="2">
    <source>
        <dbReference type="Proteomes" id="UP001164539"/>
    </source>
</evidence>
<gene>
    <name evidence="1" type="ORF">OWV82_022454</name>
</gene>
<dbReference type="EMBL" id="CM051405">
    <property type="protein sequence ID" value="KAJ4705712.1"/>
    <property type="molecule type" value="Genomic_DNA"/>
</dbReference>
<keyword evidence="2" id="KW-1185">Reference proteome</keyword>
<organism evidence="1 2">
    <name type="scientific">Melia azedarach</name>
    <name type="common">Chinaberry tree</name>
    <dbReference type="NCBI Taxonomy" id="155640"/>
    <lineage>
        <taxon>Eukaryota</taxon>
        <taxon>Viridiplantae</taxon>
        <taxon>Streptophyta</taxon>
        <taxon>Embryophyta</taxon>
        <taxon>Tracheophyta</taxon>
        <taxon>Spermatophyta</taxon>
        <taxon>Magnoliopsida</taxon>
        <taxon>eudicotyledons</taxon>
        <taxon>Gunneridae</taxon>
        <taxon>Pentapetalae</taxon>
        <taxon>rosids</taxon>
        <taxon>malvids</taxon>
        <taxon>Sapindales</taxon>
        <taxon>Meliaceae</taxon>
        <taxon>Melia</taxon>
    </lineage>
</organism>
<dbReference type="Proteomes" id="UP001164539">
    <property type="component" value="Chromosome 12"/>
</dbReference>
<comment type="caution">
    <text evidence="1">The sequence shown here is derived from an EMBL/GenBank/DDBJ whole genome shotgun (WGS) entry which is preliminary data.</text>
</comment>
<accession>A0ACC1X2X8</accession>
<proteinExistence type="predicted"/>